<proteinExistence type="predicted"/>
<dbReference type="Proteomes" id="UP000557872">
    <property type="component" value="Unassembled WGS sequence"/>
</dbReference>
<dbReference type="PANTHER" id="PTHR34547:SF1">
    <property type="entry name" value="YACP-LIKE NYN DOMAIN PROTEIN"/>
    <property type="match status" value="1"/>
</dbReference>
<reference evidence="1 2" key="1">
    <citation type="submission" date="2020-07" db="EMBL/GenBank/DDBJ databases">
        <title>Roseicoccus Jingziensis gen. nov., sp. nov., isolated from coastal seawater.</title>
        <authorList>
            <person name="Feng X."/>
        </authorList>
    </citation>
    <scope>NUCLEOTIDE SEQUENCE [LARGE SCALE GENOMIC DNA]</scope>
    <source>
        <strain evidence="1 2">N1E253</strain>
    </source>
</reference>
<comment type="caution">
    <text evidence="1">The sequence shown here is derived from an EMBL/GenBank/DDBJ whole genome shotgun (WGS) entry which is preliminary data.</text>
</comment>
<dbReference type="RefSeq" id="WP_178933361.1">
    <property type="nucleotide sequence ID" value="NZ_JACBAZ010000004.1"/>
</dbReference>
<evidence type="ECO:0000313" key="2">
    <source>
        <dbReference type="Proteomes" id="UP000557872"/>
    </source>
</evidence>
<accession>A0A851GFW5</accession>
<protein>
    <submittedName>
        <fullName evidence="1">NYN domain-containing protein</fullName>
    </submittedName>
</protein>
<gene>
    <name evidence="1" type="ORF">HW115_10800</name>
</gene>
<name>A0A851GFW5_9BACT</name>
<dbReference type="PANTHER" id="PTHR34547">
    <property type="entry name" value="YACP-LIKE NYN DOMAIN PROTEIN"/>
    <property type="match status" value="1"/>
</dbReference>
<sequence>MEQVLIVDGHSAIFAWPDLLALHRQSTSRARSELVSMLTRYRDATAWHVVVVFDGKGKQTDRQGGGDDDILVVYSRAGETADTVIERMVARKAGEMRITVASNDRLELETVAAFGADCIGMKTLREMLDDQDSEQRRKWKY</sequence>
<organism evidence="1 2">
    <name type="scientific">Oceaniferula marina</name>
    <dbReference type="NCBI Taxonomy" id="2748318"/>
    <lineage>
        <taxon>Bacteria</taxon>
        <taxon>Pseudomonadati</taxon>
        <taxon>Verrucomicrobiota</taxon>
        <taxon>Verrucomicrobiia</taxon>
        <taxon>Verrucomicrobiales</taxon>
        <taxon>Verrucomicrobiaceae</taxon>
        <taxon>Oceaniferula</taxon>
    </lineage>
</organism>
<dbReference type="Pfam" id="PF05991">
    <property type="entry name" value="NYN_YacP"/>
    <property type="match status" value="1"/>
</dbReference>
<dbReference type="InterPro" id="IPR010298">
    <property type="entry name" value="YacP-like"/>
</dbReference>
<dbReference type="AlphaFoldDB" id="A0A851GFW5"/>
<evidence type="ECO:0000313" key="1">
    <source>
        <dbReference type="EMBL" id="NWK56099.1"/>
    </source>
</evidence>
<keyword evidence="2" id="KW-1185">Reference proteome</keyword>
<dbReference type="EMBL" id="JACBAZ010000004">
    <property type="protein sequence ID" value="NWK56099.1"/>
    <property type="molecule type" value="Genomic_DNA"/>
</dbReference>